<dbReference type="SMART" id="SM00987">
    <property type="entry name" value="UreE_C"/>
    <property type="match status" value="1"/>
</dbReference>
<dbReference type="InterPro" id="IPR002043">
    <property type="entry name" value="UDG_fam1"/>
</dbReference>
<dbReference type="NCBIfam" id="NF003589">
    <property type="entry name" value="PRK05254.1-2"/>
    <property type="match status" value="1"/>
</dbReference>
<dbReference type="PANTHER" id="PTHR11264:SF0">
    <property type="entry name" value="URACIL-DNA GLYCOSYLASE"/>
    <property type="match status" value="1"/>
</dbReference>
<name>A0ABT9ZGX9_9BACI</name>
<dbReference type="InterPro" id="IPR036895">
    <property type="entry name" value="Uracil-DNA_glycosylase-like_sf"/>
</dbReference>
<dbReference type="EMBL" id="JAUSUD010000008">
    <property type="protein sequence ID" value="MDQ0230793.1"/>
    <property type="molecule type" value="Genomic_DNA"/>
</dbReference>
<dbReference type="Gene3D" id="3.40.470.10">
    <property type="entry name" value="Uracil-DNA glycosylase-like domain"/>
    <property type="match status" value="1"/>
</dbReference>
<dbReference type="GO" id="GO:0004844">
    <property type="term" value="F:uracil DNA N-glycosylase activity"/>
    <property type="evidence" value="ECO:0007669"/>
    <property type="project" value="UniProtKB-EC"/>
</dbReference>
<evidence type="ECO:0000256" key="9">
    <source>
        <dbReference type="HAMAP-Rule" id="MF_00148"/>
    </source>
</evidence>
<dbReference type="PANTHER" id="PTHR11264">
    <property type="entry name" value="URACIL-DNA GLYCOSYLASE"/>
    <property type="match status" value="1"/>
</dbReference>
<dbReference type="NCBIfam" id="NF003592">
    <property type="entry name" value="PRK05254.1-5"/>
    <property type="match status" value="1"/>
</dbReference>
<protein>
    <recommendedName>
        <fullName evidence="5 9">Uracil-DNA glycosylase</fullName>
        <shortName evidence="9">UDG</shortName>
        <ecNumber evidence="4 9">3.2.2.27</ecNumber>
    </recommendedName>
</protein>
<dbReference type="Pfam" id="PF03167">
    <property type="entry name" value="UDG"/>
    <property type="match status" value="1"/>
</dbReference>
<evidence type="ECO:0000256" key="8">
    <source>
        <dbReference type="ARBA" id="ARBA00023204"/>
    </source>
</evidence>
<keyword evidence="7 9" id="KW-0378">Hydrolase</keyword>
<keyword evidence="14" id="KW-1185">Reference proteome</keyword>
<dbReference type="PROSITE" id="PS00130">
    <property type="entry name" value="U_DNA_GLYCOSYLASE"/>
    <property type="match status" value="1"/>
</dbReference>
<dbReference type="NCBIfam" id="NF003588">
    <property type="entry name" value="PRK05254.1-1"/>
    <property type="match status" value="1"/>
</dbReference>
<reference evidence="13 14" key="1">
    <citation type="submission" date="2023-07" db="EMBL/GenBank/DDBJ databases">
        <title>Genomic Encyclopedia of Type Strains, Phase IV (KMG-IV): sequencing the most valuable type-strain genomes for metagenomic binning, comparative biology and taxonomic classification.</title>
        <authorList>
            <person name="Goeker M."/>
        </authorList>
    </citation>
    <scope>NUCLEOTIDE SEQUENCE [LARGE SCALE GENOMIC DNA]</scope>
    <source>
        <strain evidence="13 14">DSM 29005</strain>
    </source>
</reference>
<comment type="caution">
    <text evidence="13">The sequence shown here is derived from an EMBL/GenBank/DDBJ whole genome shotgun (WGS) entry which is preliminary data.</text>
</comment>
<dbReference type="RefSeq" id="WP_307340737.1">
    <property type="nucleotide sequence ID" value="NZ_JAUSUD010000008.1"/>
</dbReference>
<keyword evidence="9" id="KW-0963">Cytoplasm</keyword>
<evidence type="ECO:0000256" key="11">
    <source>
        <dbReference type="RuleBase" id="RU003780"/>
    </source>
</evidence>
<gene>
    <name evidence="9" type="primary">ung</name>
    <name evidence="13" type="ORF">J2S19_002050</name>
</gene>
<dbReference type="InterPro" id="IPR018085">
    <property type="entry name" value="Ura-DNA_Glyclase_AS"/>
</dbReference>
<keyword evidence="6 9" id="KW-0227">DNA damage</keyword>
<dbReference type="NCBIfam" id="NF003591">
    <property type="entry name" value="PRK05254.1-4"/>
    <property type="match status" value="1"/>
</dbReference>
<evidence type="ECO:0000256" key="10">
    <source>
        <dbReference type="PROSITE-ProRule" id="PRU10072"/>
    </source>
</evidence>
<dbReference type="SMART" id="SM00986">
    <property type="entry name" value="UDG"/>
    <property type="match status" value="1"/>
</dbReference>
<proteinExistence type="inferred from homology"/>
<keyword evidence="8 9" id="KW-0234">DNA repair</keyword>
<comment type="similarity">
    <text evidence="3 9 11">Belongs to the uracil-DNA glycosylase (UDG) superfamily. UNG family.</text>
</comment>
<evidence type="ECO:0000256" key="4">
    <source>
        <dbReference type="ARBA" id="ARBA00012030"/>
    </source>
</evidence>
<evidence type="ECO:0000256" key="6">
    <source>
        <dbReference type="ARBA" id="ARBA00022763"/>
    </source>
</evidence>
<comment type="subcellular location">
    <subcellularLocation>
        <location evidence="9">Cytoplasm</location>
    </subcellularLocation>
</comment>
<dbReference type="EC" id="3.2.2.27" evidence="4 9"/>
<dbReference type="InterPro" id="IPR005122">
    <property type="entry name" value="Uracil-DNA_glycosylase-like"/>
</dbReference>
<sequence length="222" mass="25203">MEYILNKEWDELLTEEFKQPYFRELAAFLEAEYEKHTVFPQQDVIFNALNKTPYSSVKVVILGQDPYHGAGQAHGLSFSVQPDVKLPPSLRNIFLELQSDIGCSYPESGSLENWAKQGVLLLNTVLTVRQGEPNSHKGIGWERFTDNIISLLNSRSQPIVFILWGKHAGAKKTLITSKHHYVIESPHPSPFSARKGFFGSRPFSKTNVYLKQQQITGIDWAL</sequence>
<comment type="function">
    <text evidence="2 9 11">Excises uracil residues from the DNA which can arise as a result of misincorporation of dUMP residues by DNA polymerase or due to deamination of cytosine.</text>
</comment>
<dbReference type="HAMAP" id="MF_00148">
    <property type="entry name" value="UDG"/>
    <property type="match status" value="1"/>
</dbReference>
<evidence type="ECO:0000256" key="1">
    <source>
        <dbReference type="ARBA" id="ARBA00001400"/>
    </source>
</evidence>
<feature type="domain" description="Uracil-DNA glycosylase-like" evidence="12">
    <location>
        <begin position="50"/>
        <end position="210"/>
    </location>
</feature>
<feature type="active site" description="Proton acceptor" evidence="9 10">
    <location>
        <position position="65"/>
    </location>
</feature>
<evidence type="ECO:0000313" key="13">
    <source>
        <dbReference type="EMBL" id="MDQ0230793.1"/>
    </source>
</evidence>
<dbReference type="NCBIfam" id="TIGR00628">
    <property type="entry name" value="ung"/>
    <property type="match status" value="1"/>
</dbReference>
<keyword evidence="13" id="KW-0326">Glycosidase</keyword>
<evidence type="ECO:0000256" key="7">
    <source>
        <dbReference type="ARBA" id="ARBA00022801"/>
    </source>
</evidence>
<dbReference type="Proteomes" id="UP001234495">
    <property type="component" value="Unassembled WGS sequence"/>
</dbReference>
<evidence type="ECO:0000256" key="3">
    <source>
        <dbReference type="ARBA" id="ARBA00008184"/>
    </source>
</evidence>
<accession>A0ABT9ZGX9</accession>
<comment type="catalytic activity">
    <reaction evidence="1 9 11">
        <text>Hydrolyzes single-stranded DNA or mismatched double-stranded DNA and polynucleotides, releasing free uracil.</text>
        <dbReference type="EC" id="3.2.2.27"/>
    </reaction>
</comment>
<evidence type="ECO:0000259" key="12">
    <source>
        <dbReference type="SMART" id="SM00986"/>
    </source>
</evidence>
<evidence type="ECO:0000256" key="2">
    <source>
        <dbReference type="ARBA" id="ARBA00002631"/>
    </source>
</evidence>
<dbReference type="SUPFAM" id="SSF52141">
    <property type="entry name" value="Uracil-DNA glycosylase-like"/>
    <property type="match status" value="1"/>
</dbReference>
<dbReference type="CDD" id="cd10027">
    <property type="entry name" value="UDG-F1-like"/>
    <property type="match status" value="1"/>
</dbReference>
<evidence type="ECO:0000256" key="5">
    <source>
        <dbReference type="ARBA" id="ARBA00018429"/>
    </source>
</evidence>
<organism evidence="13 14">
    <name type="scientific">Metabacillus malikii</name>
    <dbReference type="NCBI Taxonomy" id="1504265"/>
    <lineage>
        <taxon>Bacteria</taxon>
        <taxon>Bacillati</taxon>
        <taxon>Bacillota</taxon>
        <taxon>Bacilli</taxon>
        <taxon>Bacillales</taxon>
        <taxon>Bacillaceae</taxon>
        <taxon>Metabacillus</taxon>
    </lineage>
</organism>
<evidence type="ECO:0000313" key="14">
    <source>
        <dbReference type="Proteomes" id="UP001234495"/>
    </source>
</evidence>